<keyword evidence="1" id="KW-0175">Coiled coil</keyword>
<sequence precursor="true">MKSFRSTCATALLAGSALLAGMSGHAQDEPTPSPPITPGTNGSEKTFPPYRRVPSYFGQVGLSDQQKADIYALRGRYRAELSELERQIEEMKRREMEECESVLTDSQRKLLTQLRDAKRPQSSVSGN</sequence>
<dbReference type="Proteomes" id="UP000317835">
    <property type="component" value="Chromosome"/>
</dbReference>
<evidence type="ECO:0008006" key="6">
    <source>
        <dbReference type="Google" id="ProtNLM"/>
    </source>
</evidence>
<reference evidence="4 5" key="1">
    <citation type="submission" date="2019-02" db="EMBL/GenBank/DDBJ databases">
        <title>Deep-cultivation of Planctomycetes and their phenomic and genomic characterization uncovers novel biology.</title>
        <authorList>
            <person name="Wiegand S."/>
            <person name="Jogler M."/>
            <person name="Boedeker C."/>
            <person name="Pinto D."/>
            <person name="Vollmers J."/>
            <person name="Rivas-Marin E."/>
            <person name="Kohn T."/>
            <person name="Peeters S.H."/>
            <person name="Heuer A."/>
            <person name="Rast P."/>
            <person name="Oberbeckmann S."/>
            <person name="Bunk B."/>
            <person name="Jeske O."/>
            <person name="Meyerdierks A."/>
            <person name="Storesund J.E."/>
            <person name="Kallscheuer N."/>
            <person name="Luecker S."/>
            <person name="Lage O.M."/>
            <person name="Pohl T."/>
            <person name="Merkel B.J."/>
            <person name="Hornburger P."/>
            <person name="Mueller R.-W."/>
            <person name="Bruemmer F."/>
            <person name="Labrenz M."/>
            <person name="Spormann A.M."/>
            <person name="Op den Camp H."/>
            <person name="Overmann J."/>
            <person name="Amann R."/>
            <person name="Jetten M.S.M."/>
            <person name="Mascher T."/>
            <person name="Medema M.H."/>
            <person name="Devos D.P."/>
            <person name="Kaster A.-K."/>
            <person name="Ovreas L."/>
            <person name="Rohde M."/>
            <person name="Galperin M.Y."/>
            <person name="Jogler C."/>
        </authorList>
    </citation>
    <scope>NUCLEOTIDE SEQUENCE [LARGE SCALE GENOMIC DNA]</scope>
    <source>
        <strain evidence="4 5">ElP</strain>
    </source>
</reference>
<dbReference type="RefSeq" id="WP_145266434.1">
    <property type="nucleotide sequence ID" value="NZ_CP036426.1"/>
</dbReference>
<feature type="signal peptide" evidence="3">
    <location>
        <begin position="1"/>
        <end position="26"/>
    </location>
</feature>
<dbReference type="KEGG" id="tpla:ElP_02140"/>
<keyword evidence="3" id="KW-0732">Signal</keyword>
<feature type="chain" id="PRO_5021892494" description="LTXXQ motif protein" evidence="3">
    <location>
        <begin position="27"/>
        <end position="127"/>
    </location>
</feature>
<dbReference type="OrthoDB" id="214204at2"/>
<evidence type="ECO:0000313" key="5">
    <source>
        <dbReference type="Proteomes" id="UP000317835"/>
    </source>
</evidence>
<name>A0A518GUW8_9BACT</name>
<accession>A0A518GUW8</accession>
<evidence type="ECO:0000256" key="2">
    <source>
        <dbReference type="SAM" id="MobiDB-lite"/>
    </source>
</evidence>
<keyword evidence="5" id="KW-1185">Reference proteome</keyword>
<gene>
    <name evidence="4" type="ORF">ElP_02140</name>
</gene>
<proteinExistence type="predicted"/>
<organism evidence="4 5">
    <name type="scientific">Tautonia plasticadhaerens</name>
    <dbReference type="NCBI Taxonomy" id="2527974"/>
    <lineage>
        <taxon>Bacteria</taxon>
        <taxon>Pseudomonadati</taxon>
        <taxon>Planctomycetota</taxon>
        <taxon>Planctomycetia</taxon>
        <taxon>Isosphaerales</taxon>
        <taxon>Isosphaeraceae</taxon>
        <taxon>Tautonia</taxon>
    </lineage>
</organism>
<feature type="coiled-coil region" evidence="1">
    <location>
        <begin position="74"/>
        <end position="101"/>
    </location>
</feature>
<dbReference type="AlphaFoldDB" id="A0A518GUW8"/>
<dbReference type="EMBL" id="CP036426">
    <property type="protein sequence ID" value="QDV32382.1"/>
    <property type="molecule type" value="Genomic_DNA"/>
</dbReference>
<evidence type="ECO:0000313" key="4">
    <source>
        <dbReference type="EMBL" id="QDV32382.1"/>
    </source>
</evidence>
<evidence type="ECO:0000256" key="1">
    <source>
        <dbReference type="SAM" id="Coils"/>
    </source>
</evidence>
<evidence type="ECO:0000256" key="3">
    <source>
        <dbReference type="SAM" id="SignalP"/>
    </source>
</evidence>
<protein>
    <recommendedName>
        <fullName evidence="6">LTXXQ motif protein</fullName>
    </recommendedName>
</protein>
<feature type="region of interest" description="Disordered" evidence="2">
    <location>
        <begin position="23"/>
        <end position="50"/>
    </location>
</feature>